<feature type="compositionally biased region" description="Polar residues" evidence="1">
    <location>
        <begin position="20"/>
        <end position="34"/>
    </location>
</feature>
<dbReference type="PANTHER" id="PTHR31248">
    <property type="entry name" value="DOMAIN PROTEIN, PUTATIVE (AFU_ORTHOLOGUE AFUA_5G04290)-RELATED"/>
    <property type="match status" value="1"/>
</dbReference>
<dbReference type="PANTHER" id="PTHR31248:SF31">
    <property type="entry name" value="EXPRESSED PROTEIN"/>
    <property type="match status" value="1"/>
</dbReference>
<reference evidence="3 4" key="1">
    <citation type="journal article" date="2024" name="Plant J.">
        <title>Genome sequences and population genomics reveal climatic adaptation and genomic divergence between two closely related sweetgum species.</title>
        <authorList>
            <person name="Xu W.Q."/>
            <person name="Ren C.Q."/>
            <person name="Zhang X.Y."/>
            <person name="Comes H.P."/>
            <person name="Liu X.H."/>
            <person name="Li Y.G."/>
            <person name="Kettle C.J."/>
            <person name="Jalonen R."/>
            <person name="Gaisberger H."/>
            <person name="Ma Y.Z."/>
            <person name="Qiu Y.X."/>
        </authorList>
    </citation>
    <scope>NUCLEOTIDE SEQUENCE [LARGE SCALE GENOMIC DNA]</scope>
    <source>
        <strain evidence="3">Hangzhou</strain>
    </source>
</reference>
<evidence type="ECO:0000256" key="1">
    <source>
        <dbReference type="SAM" id="MobiDB-lite"/>
    </source>
</evidence>
<keyword evidence="4" id="KW-1185">Reference proteome</keyword>
<gene>
    <name evidence="3" type="ORF">L1049_003698</name>
</gene>
<organism evidence="3 4">
    <name type="scientific">Liquidambar formosana</name>
    <name type="common">Formosan gum</name>
    <dbReference type="NCBI Taxonomy" id="63359"/>
    <lineage>
        <taxon>Eukaryota</taxon>
        <taxon>Viridiplantae</taxon>
        <taxon>Streptophyta</taxon>
        <taxon>Embryophyta</taxon>
        <taxon>Tracheophyta</taxon>
        <taxon>Spermatophyta</taxon>
        <taxon>Magnoliopsida</taxon>
        <taxon>eudicotyledons</taxon>
        <taxon>Gunneridae</taxon>
        <taxon>Pentapetalae</taxon>
        <taxon>Saxifragales</taxon>
        <taxon>Altingiaceae</taxon>
        <taxon>Liquidambar</taxon>
    </lineage>
</organism>
<dbReference type="AlphaFoldDB" id="A0AAP0WV15"/>
<dbReference type="Proteomes" id="UP001415857">
    <property type="component" value="Unassembled WGS sequence"/>
</dbReference>
<feature type="compositionally biased region" description="Basic residues" evidence="1">
    <location>
        <begin position="243"/>
        <end position="254"/>
    </location>
</feature>
<proteinExistence type="predicted"/>
<feature type="compositionally biased region" description="Polar residues" evidence="1">
    <location>
        <begin position="261"/>
        <end position="282"/>
    </location>
</feature>
<evidence type="ECO:0000256" key="2">
    <source>
        <dbReference type="SAM" id="SignalP"/>
    </source>
</evidence>
<protein>
    <submittedName>
        <fullName evidence="3">Uncharacterized protein</fullName>
    </submittedName>
</protein>
<name>A0AAP0WV15_LIQFO</name>
<feature type="region of interest" description="Disordered" evidence="1">
    <location>
        <begin position="241"/>
        <end position="282"/>
    </location>
</feature>
<evidence type="ECO:0000313" key="3">
    <source>
        <dbReference type="EMBL" id="KAK9280809.1"/>
    </source>
</evidence>
<keyword evidence="2" id="KW-0732">Signal</keyword>
<sequence>MLTLFVTHAFLCSSGAMHGNASSKSNAGQRTSWGDVSDEDSGNGVSMKEENGEESISYSCIASRGFLLVFFGGCYLCLHKLCIFSKLELVLAALGVRCLCVCGSFGLVPFSVRGFSLGSVFVVCRSSDMCTLHKAIHHRVILNKAILLKAIHHKDIHHKDIHQGYPPQGYPPQGYPQAGYPPGAYPPANYPSASHQPGHGPGMGGLIAGGAAAAAAAYGAHQLGHGSHHTAHGTNYGYGSHGQHGKFKHGKFGKQGKLASMGSTESSRNGSDSEFCSLSQLN</sequence>
<feature type="region of interest" description="Disordered" evidence="1">
    <location>
        <begin position="17"/>
        <end position="49"/>
    </location>
</feature>
<feature type="signal peptide" evidence="2">
    <location>
        <begin position="1"/>
        <end position="16"/>
    </location>
</feature>
<comment type="caution">
    <text evidence="3">The sequence shown here is derived from an EMBL/GenBank/DDBJ whole genome shotgun (WGS) entry which is preliminary data.</text>
</comment>
<accession>A0AAP0WV15</accession>
<feature type="chain" id="PRO_5042823116" evidence="2">
    <location>
        <begin position="17"/>
        <end position="282"/>
    </location>
</feature>
<dbReference type="EMBL" id="JBBPBK010000007">
    <property type="protein sequence ID" value="KAK9280809.1"/>
    <property type="molecule type" value="Genomic_DNA"/>
</dbReference>
<evidence type="ECO:0000313" key="4">
    <source>
        <dbReference type="Proteomes" id="UP001415857"/>
    </source>
</evidence>